<gene>
    <name evidence="2" type="ORF">NCG91_19555</name>
</gene>
<sequence length="126" mass="13466">MENTLHAASQADNSPAPTTPRPALQKCVVPMAPTCFLLHADAGASVAELSAYIREIAKTYHAYGAANLTFIISDAQALQLGGFFTSENQRALVGNLPLEMRYLFASEEGTTALSYWGEGMTKVGAR</sequence>
<organism evidence="2 3">
    <name type="scientific">Janthinobacterium kumbetense</name>
    <dbReference type="NCBI Taxonomy" id="2950280"/>
    <lineage>
        <taxon>Bacteria</taxon>
        <taxon>Pseudomonadati</taxon>
        <taxon>Pseudomonadota</taxon>
        <taxon>Betaproteobacteria</taxon>
        <taxon>Burkholderiales</taxon>
        <taxon>Oxalobacteraceae</taxon>
        <taxon>Janthinobacterium</taxon>
    </lineage>
</organism>
<protein>
    <submittedName>
        <fullName evidence="2">Uncharacterized protein</fullName>
    </submittedName>
</protein>
<name>A0ABT0WV53_9BURK</name>
<evidence type="ECO:0000313" key="2">
    <source>
        <dbReference type="EMBL" id="MCM2567808.1"/>
    </source>
</evidence>
<dbReference type="RefSeq" id="WP_251350873.1">
    <property type="nucleotide sequence ID" value="NZ_JAMQGR010000007.1"/>
</dbReference>
<dbReference type="Proteomes" id="UP001202243">
    <property type="component" value="Unassembled WGS sequence"/>
</dbReference>
<comment type="caution">
    <text evidence="2">The sequence shown here is derived from an EMBL/GenBank/DDBJ whole genome shotgun (WGS) entry which is preliminary data.</text>
</comment>
<proteinExistence type="predicted"/>
<feature type="compositionally biased region" description="Polar residues" evidence="1">
    <location>
        <begin position="1"/>
        <end position="16"/>
    </location>
</feature>
<evidence type="ECO:0000313" key="3">
    <source>
        <dbReference type="Proteomes" id="UP001202243"/>
    </source>
</evidence>
<evidence type="ECO:0000256" key="1">
    <source>
        <dbReference type="SAM" id="MobiDB-lite"/>
    </source>
</evidence>
<keyword evidence="3" id="KW-1185">Reference proteome</keyword>
<feature type="region of interest" description="Disordered" evidence="1">
    <location>
        <begin position="1"/>
        <end position="20"/>
    </location>
</feature>
<reference evidence="2 3" key="1">
    <citation type="submission" date="2022-06" db="EMBL/GenBank/DDBJ databases">
        <title>Janthinobacterium kumbetensis sp. nov., isolated from spring water in Turkey.</title>
        <authorList>
            <person name="Inan Bektas K."/>
            <person name="Belduz A.A."/>
            <person name="Canakci S."/>
            <person name="Nalcaoglu A."/>
            <person name="Ceylan E."/>
            <person name="Kati H."/>
        </authorList>
    </citation>
    <scope>NUCLEOTIDE SEQUENCE [LARGE SCALE GENOMIC DNA]</scope>
    <source>
        <strain evidence="2 3">GK</strain>
    </source>
</reference>
<dbReference type="EMBL" id="JAMQGR010000007">
    <property type="protein sequence ID" value="MCM2567808.1"/>
    <property type="molecule type" value="Genomic_DNA"/>
</dbReference>
<accession>A0ABT0WV53</accession>